<evidence type="ECO:0000313" key="2">
    <source>
        <dbReference type="Proteomes" id="UP000229630"/>
    </source>
</evidence>
<dbReference type="Proteomes" id="UP000229630">
    <property type="component" value="Chromosome 1"/>
</dbReference>
<proteinExistence type="predicted"/>
<dbReference type="AlphaFoldDB" id="A0A2D3L7H4"/>
<reference evidence="1 2" key="1">
    <citation type="submission" date="2017-11" db="EMBL/GenBank/DDBJ databases">
        <title>Genome sequencing of Prevotella intermedia KCOM 2837.</title>
        <authorList>
            <person name="Kook J.-K."/>
            <person name="Park S.-N."/>
            <person name="Lim Y.K."/>
        </authorList>
    </citation>
    <scope>NUCLEOTIDE SEQUENCE [LARGE SCALE GENOMIC DNA]</scope>
    <source>
        <strain evidence="1 2">KCOM 2837</strain>
    </source>
</reference>
<sequence length="108" mass="12135">MKVKLNNKIEIVSCEVALDGYLHTVSYQADTTEEKTAKVLQFSDNVARIIQGNAPDYVLAPQQKATYQHNGEHFTGGQWEELPDDGGMAAYSGVRKIYNMIERGEIER</sequence>
<accession>A0A2D3L7H4</accession>
<dbReference type="EMBL" id="CP024723">
    <property type="protein sequence ID" value="ATV26390.1"/>
    <property type="molecule type" value="Genomic_DNA"/>
</dbReference>
<protein>
    <submittedName>
        <fullName evidence="1">Uncharacterized protein</fullName>
    </submittedName>
</protein>
<organism evidence="1 2">
    <name type="scientific">Prevotella intermedia</name>
    <dbReference type="NCBI Taxonomy" id="28131"/>
    <lineage>
        <taxon>Bacteria</taxon>
        <taxon>Pseudomonadati</taxon>
        <taxon>Bacteroidota</taxon>
        <taxon>Bacteroidia</taxon>
        <taxon>Bacteroidales</taxon>
        <taxon>Prevotellaceae</taxon>
        <taxon>Prevotella</taxon>
    </lineage>
</organism>
<gene>
    <name evidence="1" type="ORF">CTM62_06450</name>
</gene>
<name>A0A2D3L7H4_PREIN</name>
<evidence type="ECO:0000313" key="1">
    <source>
        <dbReference type="EMBL" id="ATV26390.1"/>
    </source>
</evidence>
<dbReference type="RefSeq" id="WP_100019357.1">
    <property type="nucleotide sequence ID" value="NZ_CP024723.1"/>
</dbReference>